<dbReference type="PANTHER" id="PTHR31490:SF76">
    <property type="entry name" value="ENDO-1,4-BETA-XYLANASE C"/>
    <property type="match status" value="1"/>
</dbReference>
<name>A0A0F4ZCL8_9PEZI</name>
<gene>
    <name evidence="9" type="ORF">TD95_004270</name>
</gene>
<keyword evidence="4 6" id="KW-0326">Glycosidase</keyword>
<comment type="similarity">
    <text evidence="1 6">Belongs to the glycosyl hydrolase 10 (cellulase F) family.</text>
</comment>
<proteinExistence type="inferred from homology"/>
<dbReference type="SMART" id="SM00633">
    <property type="entry name" value="Glyco_10"/>
    <property type="match status" value="1"/>
</dbReference>
<evidence type="ECO:0000313" key="9">
    <source>
        <dbReference type="EMBL" id="KKA27891.1"/>
    </source>
</evidence>
<dbReference type="SUPFAM" id="SSF51445">
    <property type="entry name" value="(Trans)glycosidases"/>
    <property type="match status" value="1"/>
</dbReference>
<reference evidence="9 10" key="1">
    <citation type="submission" date="2015-03" db="EMBL/GenBank/DDBJ databases">
        <authorList>
            <person name="Radwan O."/>
            <person name="Al-Naeli F.A."/>
            <person name="Rendon G.A."/>
            <person name="Fields C."/>
        </authorList>
    </citation>
    <scope>NUCLEOTIDE SEQUENCE [LARGE SCALE GENOMIC DNA]</scope>
    <source>
        <strain evidence="9">CR-DP1</strain>
    </source>
</reference>
<feature type="signal peptide" evidence="7">
    <location>
        <begin position="1"/>
        <end position="17"/>
    </location>
</feature>
<accession>A0A0F4ZCL8</accession>
<dbReference type="Proteomes" id="UP000033483">
    <property type="component" value="Unassembled WGS sequence"/>
</dbReference>
<comment type="caution">
    <text evidence="9">The sequence shown here is derived from an EMBL/GenBank/DDBJ whole genome shotgun (WGS) entry which is preliminary data.</text>
</comment>
<evidence type="ECO:0000256" key="6">
    <source>
        <dbReference type="RuleBase" id="RU361174"/>
    </source>
</evidence>
<sequence>MKFSVATLLLAPVAVLAAAIPQAEMTDAEIADLAARRVNITERIPYDDELDRRTPASVSLDALYKNKRGKLYFGTIGDPNTLSISENVAIIKANFGQLTPENSMKWDATEPSQGVFSFSGSDQLVNFARSNGKSIRGHTLVWHSQLPAWVTAITNKAQLQSVMETHIKTVMTRYKGQIRAWDVVNEIFNEDGTLRQSHFYNVLGESYVGIAFRAARAADPSAKLYINDYNLDRQGYPKVTGMKSYVDKWISQGIPIDGIGSQSHLSAGGGANVYGALAQLASAAVTEVALTELDIAGAASTDYINAVGGCNKVPKCVGVTVWGVSDKNSWRQGANPLLFDYNYNPKYAYQALADSL</sequence>
<organism evidence="9 10">
    <name type="scientific">Thielaviopsis punctulata</name>
    <dbReference type="NCBI Taxonomy" id="72032"/>
    <lineage>
        <taxon>Eukaryota</taxon>
        <taxon>Fungi</taxon>
        <taxon>Dikarya</taxon>
        <taxon>Ascomycota</taxon>
        <taxon>Pezizomycotina</taxon>
        <taxon>Sordariomycetes</taxon>
        <taxon>Hypocreomycetidae</taxon>
        <taxon>Microascales</taxon>
        <taxon>Ceratocystidaceae</taxon>
        <taxon>Thielaviopsis</taxon>
    </lineage>
</organism>
<protein>
    <recommendedName>
        <fullName evidence="6">Beta-xylanase</fullName>
        <ecNumber evidence="6">3.2.1.8</ecNumber>
    </recommendedName>
</protein>
<dbReference type="GO" id="GO:0031176">
    <property type="term" value="F:endo-1,4-beta-xylanase activity"/>
    <property type="evidence" value="ECO:0007669"/>
    <property type="project" value="UniProtKB-EC"/>
</dbReference>
<dbReference type="AlphaFoldDB" id="A0A0F4ZCL8"/>
<evidence type="ECO:0000259" key="8">
    <source>
        <dbReference type="PROSITE" id="PS51760"/>
    </source>
</evidence>
<feature type="domain" description="GH10" evidence="8">
    <location>
        <begin position="54"/>
        <end position="355"/>
    </location>
</feature>
<keyword evidence="10" id="KW-1185">Reference proteome</keyword>
<dbReference type="Pfam" id="PF00331">
    <property type="entry name" value="Glyco_hydro_10"/>
    <property type="match status" value="1"/>
</dbReference>
<dbReference type="GO" id="GO:0000272">
    <property type="term" value="P:polysaccharide catabolic process"/>
    <property type="evidence" value="ECO:0007669"/>
    <property type="project" value="UniProtKB-KW"/>
</dbReference>
<dbReference type="Gene3D" id="3.20.20.80">
    <property type="entry name" value="Glycosidases"/>
    <property type="match status" value="1"/>
</dbReference>
<dbReference type="OrthoDB" id="3055998at2759"/>
<evidence type="ECO:0000256" key="3">
    <source>
        <dbReference type="ARBA" id="ARBA00023277"/>
    </source>
</evidence>
<evidence type="ECO:0000256" key="5">
    <source>
        <dbReference type="ARBA" id="ARBA00023326"/>
    </source>
</evidence>
<keyword evidence="2 6" id="KW-0378">Hydrolase</keyword>
<dbReference type="InterPro" id="IPR017853">
    <property type="entry name" value="GH"/>
</dbReference>
<evidence type="ECO:0000256" key="2">
    <source>
        <dbReference type="ARBA" id="ARBA00022801"/>
    </source>
</evidence>
<evidence type="ECO:0000256" key="7">
    <source>
        <dbReference type="SAM" id="SignalP"/>
    </source>
</evidence>
<keyword evidence="5 6" id="KW-0624">Polysaccharide degradation</keyword>
<dbReference type="EMBL" id="LAEV01001539">
    <property type="protein sequence ID" value="KKA27891.1"/>
    <property type="molecule type" value="Genomic_DNA"/>
</dbReference>
<keyword evidence="7" id="KW-0732">Signal</keyword>
<evidence type="ECO:0000313" key="10">
    <source>
        <dbReference type="Proteomes" id="UP000033483"/>
    </source>
</evidence>
<dbReference type="PANTHER" id="PTHR31490">
    <property type="entry name" value="GLYCOSYL HYDROLASE"/>
    <property type="match status" value="1"/>
</dbReference>
<evidence type="ECO:0000256" key="4">
    <source>
        <dbReference type="ARBA" id="ARBA00023295"/>
    </source>
</evidence>
<feature type="chain" id="PRO_5002482551" description="Beta-xylanase" evidence="7">
    <location>
        <begin position="18"/>
        <end position="356"/>
    </location>
</feature>
<dbReference type="PRINTS" id="PR00134">
    <property type="entry name" value="GLHYDRLASE10"/>
</dbReference>
<dbReference type="EC" id="3.2.1.8" evidence="6"/>
<keyword evidence="3 6" id="KW-0119">Carbohydrate metabolism</keyword>
<dbReference type="PROSITE" id="PS51760">
    <property type="entry name" value="GH10_2"/>
    <property type="match status" value="1"/>
</dbReference>
<evidence type="ECO:0000256" key="1">
    <source>
        <dbReference type="ARBA" id="ARBA00007495"/>
    </source>
</evidence>
<dbReference type="InterPro" id="IPR001000">
    <property type="entry name" value="GH10_dom"/>
</dbReference>
<dbReference type="InterPro" id="IPR044846">
    <property type="entry name" value="GH10"/>
</dbReference>
<comment type="catalytic activity">
    <reaction evidence="6">
        <text>Endohydrolysis of (1-&gt;4)-beta-D-xylosidic linkages in xylans.</text>
        <dbReference type="EC" id="3.2.1.8"/>
    </reaction>
</comment>